<evidence type="ECO:0000256" key="7">
    <source>
        <dbReference type="ARBA" id="ARBA00023225"/>
    </source>
</evidence>
<reference evidence="10 11" key="1">
    <citation type="submission" date="2017-05" db="EMBL/GenBank/DDBJ databases">
        <authorList>
            <person name="Varghese N."/>
            <person name="Submissions S."/>
        </authorList>
    </citation>
    <scope>NUCLEOTIDE SEQUENCE [LARGE SCALE GENOMIC DNA]</scope>
    <source>
        <strain evidence="10 11">DSM 25457</strain>
    </source>
</reference>
<dbReference type="InterPro" id="IPR018035">
    <property type="entry name" value="Flagellar_FliH/T3SS_HrpE"/>
</dbReference>
<gene>
    <name evidence="10" type="ORF">SAMN06265222_106153</name>
</gene>
<dbReference type="RefSeq" id="WP_283432902.1">
    <property type="nucleotide sequence ID" value="NZ_FXUG01000006.1"/>
</dbReference>
<evidence type="ECO:0000313" key="11">
    <source>
        <dbReference type="Proteomes" id="UP001158067"/>
    </source>
</evidence>
<keyword evidence="10" id="KW-0969">Cilium</keyword>
<keyword evidence="6" id="KW-0653">Protein transport</keyword>
<comment type="function">
    <text evidence="1">Needed for flagellar regrowth and assembly.</text>
</comment>
<keyword evidence="10" id="KW-0966">Cell projection</keyword>
<proteinExistence type="inferred from homology"/>
<name>A0ABY1Q6P0_9BACT</name>
<evidence type="ECO:0000256" key="5">
    <source>
        <dbReference type="ARBA" id="ARBA00022795"/>
    </source>
</evidence>
<protein>
    <recommendedName>
        <fullName evidence="3">Flagellar assembly protein FliH</fullName>
    </recommendedName>
</protein>
<keyword evidence="4" id="KW-0813">Transport</keyword>
<feature type="domain" description="Flagellar assembly protein FliH/Type III secretion system HrpE" evidence="9">
    <location>
        <begin position="249"/>
        <end position="331"/>
    </location>
</feature>
<evidence type="ECO:0000313" key="10">
    <source>
        <dbReference type="EMBL" id="SMP58955.1"/>
    </source>
</evidence>
<feature type="region of interest" description="Disordered" evidence="8">
    <location>
        <begin position="1"/>
        <end position="24"/>
    </location>
</feature>
<dbReference type="PANTHER" id="PTHR34982">
    <property type="entry name" value="YOP PROTEINS TRANSLOCATION PROTEIN L"/>
    <property type="match status" value="1"/>
</dbReference>
<keyword evidence="10" id="KW-0282">Flagellum</keyword>
<accession>A0ABY1Q6P0</accession>
<dbReference type="PANTHER" id="PTHR34982:SF1">
    <property type="entry name" value="FLAGELLAR ASSEMBLY PROTEIN FLIH"/>
    <property type="match status" value="1"/>
</dbReference>
<keyword evidence="11" id="KW-1185">Reference proteome</keyword>
<evidence type="ECO:0000259" key="9">
    <source>
        <dbReference type="Pfam" id="PF02108"/>
    </source>
</evidence>
<sequence length="347" mass="37023">MATILKRFQQAVSGDTQGTDQDRTTVAQTKVGEALRLSPKAGSAQILKAGAFPAVSGASTDQNDTIPDSAESTNPPKDAESTPIAKGGLAARLPGNVIGKERTGSNGLVDFNLADLVEQGREQINSCRQEVEAMLEQARVQGETIKKDAKSAGHAEGKKVAAAEIEKRIASEADAKAKAQVESLRKAVLLMRTQYDAWMQQYAEVLTVTAIAAAEKLTRREIQLPNASLLSVPAEPGDTVADPVKSGEDHLLVRWAREALHSTRSAGKLTLAVHPDTLAELGRAFDDLLSNPDLPEQSMVVPDESLTVGDIVVRQDGGEIRAGINAQLERLREELLGDEIRSLGDTP</sequence>
<dbReference type="InterPro" id="IPR051472">
    <property type="entry name" value="T3SS_Stator/FliH"/>
</dbReference>
<evidence type="ECO:0000256" key="3">
    <source>
        <dbReference type="ARBA" id="ARBA00016507"/>
    </source>
</evidence>
<feature type="compositionally biased region" description="Polar residues" evidence="8">
    <location>
        <begin position="57"/>
        <end position="75"/>
    </location>
</feature>
<keyword evidence="7" id="KW-1006">Bacterial flagellum protein export</keyword>
<feature type="region of interest" description="Disordered" evidence="8">
    <location>
        <begin position="52"/>
        <end position="88"/>
    </location>
</feature>
<keyword evidence="5" id="KW-1005">Bacterial flagellum biogenesis</keyword>
<evidence type="ECO:0000256" key="1">
    <source>
        <dbReference type="ARBA" id="ARBA00003041"/>
    </source>
</evidence>
<dbReference type="Proteomes" id="UP001158067">
    <property type="component" value="Unassembled WGS sequence"/>
</dbReference>
<evidence type="ECO:0000256" key="4">
    <source>
        <dbReference type="ARBA" id="ARBA00022448"/>
    </source>
</evidence>
<organism evidence="10 11">
    <name type="scientific">Neorhodopirellula lusitana</name>
    <dbReference type="NCBI Taxonomy" id="445327"/>
    <lineage>
        <taxon>Bacteria</taxon>
        <taxon>Pseudomonadati</taxon>
        <taxon>Planctomycetota</taxon>
        <taxon>Planctomycetia</taxon>
        <taxon>Pirellulales</taxon>
        <taxon>Pirellulaceae</taxon>
        <taxon>Neorhodopirellula</taxon>
    </lineage>
</organism>
<comment type="similarity">
    <text evidence="2">Belongs to the FliH family.</text>
</comment>
<comment type="caution">
    <text evidence="10">The sequence shown here is derived from an EMBL/GenBank/DDBJ whole genome shotgun (WGS) entry which is preliminary data.</text>
</comment>
<evidence type="ECO:0000256" key="8">
    <source>
        <dbReference type="SAM" id="MobiDB-lite"/>
    </source>
</evidence>
<dbReference type="Pfam" id="PF02108">
    <property type="entry name" value="FliH"/>
    <property type="match status" value="1"/>
</dbReference>
<evidence type="ECO:0000256" key="6">
    <source>
        <dbReference type="ARBA" id="ARBA00022927"/>
    </source>
</evidence>
<evidence type="ECO:0000256" key="2">
    <source>
        <dbReference type="ARBA" id="ARBA00006602"/>
    </source>
</evidence>
<dbReference type="EMBL" id="FXUG01000006">
    <property type="protein sequence ID" value="SMP58955.1"/>
    <property type="molecule type" value="Genomic_DNA"/>
</dbReference>